<dbReference type="Gene3D" id="1.10.150.20">
    <property type="entry name" value="5' to 3' exonuclease, C-terminal subdomain"/>
    <property type="match status" value="1"/>
</dbReference>
<evidence type="ECO:0000256" key="1">
    <source>
        <dbReference type="ARBA" id="ARBA00001946"/>
    </source>
</evidence>
<accession>A0AAD3XKS3</accession>
<gene>
    <name evidence="16" type="ORF">Nepgr_009806</name>
</gene>
<sequence length="1583" mass="176261">MGVQGLWDLLSPVGRRISVETLSGKRLAIDASIWMIQFMKAMRDEKGEMTRNAHLLGFFRRICKLLFLRTRPVFVFDGGTPALKRRTVIARRRQRDNAQAKIRKTAEKLFLNQFKKLKELEDALEKQKLKNDAKGEKVMLDQADTLEKNDVIPESCNQEKIDEMLAATLAAEEHSPFIAGVSASTHATGNFDSSASTSAAAGPLTLDDEDEDDEEEMILPMTNGSVDPAVLAALPPSMQLDLLVQMRERLMAENRQKYQRVKKAPEKFSELQIEAYLKTVAFRREIDEVQKAAAGKGVGGVQTSRIASEANREFIFSSSFTGDKQVLASAGVSERDENQVQAGKEPSSMNLLSGIASAVKSNPGDPLSDNNVSGFSDDVQTYLDERGNMRVSRLRAMGIRMTRDLQRNLDLMRELEQETLTSNDAENAQRNLNGKIMEALRNLNSVNHSLGIADESNLEAEREKRANSLSADERHKDKPAEKIETSIKITFEDNGEQESLDGDDELFARLVAENPVTISTARNSPSRVHTSDSALDCEWEEGIVGKDAYNLTKDNNLEVRPFQVEESNNYETELEWEEGVMGKDAYNLTNDNLEVRPFQVEESNSYETELEWEEGVSDIRRDDSPYPACYGKTLSKGSIEEEAALQEAIRRSLEDSRDGMLINSLYELEKTEKIVDPTSNMLLLQENKIAGPGLQLGNNLHESGSSQRFYLADSRSNSIIGNDIADTVGSPAVQLTSAATISSRDMEILIDRPSKSFWSSDHEYRTEDASKYECLLGERKTKLVDSVTADVDQNNYDSAPICNFSNTSAVAICPEDSTIEEPTSHTDFKRQIAEVSHACVEGIKHDLDVHTNKDYEDSNIEVPRTNLVVEFEDLSQEYTTLREEQRKLQHNADSINSEMFVECQELLQMFGLPYIIAPMEAEAQCAYMELKNLVDGVVTDDSDAFLFGARSVYKNIFDDRKYVEVYLMKDVENELGLNREKLIHMALLLGSDYTEGVSGIGIVNAIEVINAFPEVNGLYKFREWIESPDPMILGKLGMQSESTSKKRGSKPCDSGGGSENIVEGPSGADFNSLQGSDDKQALNEIQNIRQIFMDKHRKVSKNWHIPSSFPSEAVISAYTSPQVDNSTEPCSWGKPDLFALRRLCREKFGWDSQKADELLLPVLEEYNKHETQLRLEAFYTFNERFAKIRSKRIKQAIKGISRNESFELTTDADNMTEVSENIQKRRKGCTDHGNKRRKALSRMGGFTRVSDNSTRIPNQPRKRKAQKEELLSGEESRGQSSHFQERVSHGLGRVEVTGRGRARASRKGRKRNSSLGSDFAETSSNDAGCSNDSKHEMLVGKSEGPHDIRKSLRPRKVANYVENDSEIDDSSQSEPKCSSRVAVEQGSSPAQSFSRDDAADFSFVAPHTGEASVVGDGLSGDYLVKGGGFCANEDEPEIQTGQLGSIQRDGVPSDVDTDYLQVGRGFCLDDDTQCARVHECVTSSARTVTTEIAGPSVCYGEAKADEGNPGGNFVISSGGSLQGLQHELLNCENLVGQHVIRNDNLSKGEEPVEEIMEDGSDTFNKALTAMPYLKRSKRTRYSQ</sequence>
<feature type="region of interest" description="Disordered" evidence="13">
    <location>
        <begin position="1039"/>
        <end position="1067"/>
    </location>
</feature>
<dbReference type="Proteomes" id="UP001279734">
    <property type="component" value="Unassembled WGS sequence"/>
</dbReference>
<dbReference type="SUPFAM" id="SSF47807">
    <property type="entry name" value="5' to 3' exonuclease, C-terminal subdomain"/>
    <property type="match status" value="1"/>
</dbReference>
<evidence type="ECO:0008006" key="18">
    <source>
        <dbReference type="Google" id="ProtNLM"/>
    </source>
</evidence>
<dbReference type="CDD" id="cd09868">
    <property type="entry name" value="PIN_XPG_RAD2"/>
    <property type="match status" value="2"/>
</dbReference>
<evidence type="ECO:0000256" key="5">
    <source>
        <dbReference type="ARBA" id="ARBA00022723"/>
    </source>
</evidence>
<evidence type="ECO:0000256" key="2">
    <source>
        <dbReference type="ARBA" id="ARBA00004123"/>
    </source>
</evidence>
<feature type="domain" description="XPG-I" evidence="14">
    <location>
        <begin position="908"/>
        <end position="977"/>
    </location>
</feature>
<proteinExistence type="inferred from homology"/>
<dbReference type="InterPro" id="IPR006084">
    <property type="entry name" value="XPG/Rad2"/>
</dbReference>
<dbReference type="GO" id="GO:0046872">
    <property type="term" value="F:metal ion binding"/>
    <property type="evidence" value="ECO:0007669"/>
    <property type="project" value="UniProtKB-KW"/>
</dbReference>
<dbReference type="Pfam" id="PF00752">
    <property type="entry name" value="XPG_N"/>
    <property type="match status" value="1"/>
</dbReference>
<dbReference type="PANTHER" id="PTHR16171">
    <property type="entry name" value="DNA REPAIR PROTEIN COMPLEMENTING XP-G CELLS-RELATED"/>
    <property type="match status" value="1"/>
</dbReference>
<evidence type="ECO:0000256" key="12">
    <source>
        <dbReference type="SAM" id="Coils"/>
    </source>
</evidence>
<evidence type="ECO:0000259" key="15">
    <source>
        <dbReference type="SMART" id="SM00485"/>
    </source>
</evidence>
<keyword evidence="10" id="KW-0234">DNA repair</keyword>
<dbReference type="InterPro" id="IPR029060">
    <property type="entry name" value="PIN-like_dom_sf"/>
</dbReference>
<dbReference type="SMART" id="SM00485">
    <property type="entry name" value="XPGN"/>
    <property type="match status" value="1"/>
</dbReference>
<evidence type="ECO:0000313" key="16">
    <source>
        <dbReference type="EMBL" id="GMH07966.1"/>
    </source>
</evidence>
<feature type="compositionally biased region" description="Basic and acidic residues" evidence="13">
    <location>
        <begin position="459"/>
        <end position="485"/>
    </location>
</feature>
<comment type="caution">
    <text evidence="16">The sequence shown here is derived from an EMBL/GenBank/DDBJ whole genome shotgun (WGS) entry which is preliminary data.</text>
</comment>
<dbReference type="SMART" id="SM00484">
    <property type="entry name" value="XPGI"/>
    <property type="match status" value="1"/>
</dbReference>
<dbReference type="PRINTS" id="PR00853">
    <property type="entry name" value="XPGRADSUPER"/>
</dbReference>
<dbReference type="SUPFAM" id="SSF88723">
    <property type="entry name" value="PIN domain-like"/>
    <property type="match status" value="1"/>
</dbReference>
<dbReference type="GO" id="GO:0003697">
    <property type="term" value="F:single-stranded DNA binding"/>
    <property type="evidence" value="ECO:0007669"/>
    <property type="project" value="InterPro"/>
</dbReference>
<dbReference type="GO" id="GO:0006289">
    <property type="term" value="P:nucleotide-excision repair"/>
    <property type="evidence" value="ECO:0007669"/>
    <property type="project" value="InterPro"/>
</dbReference>
<keyword evidence="9" id="KW-0460">Magnesium</keyword>
<feature type="region of interest" description="Disordered" evidence="13">
    <location>
        <begin position="189"/>
        <end position="212"/>
    </location>
</feature>
<keyword evidence="7" id="KW-0227">DNA damage</keyword>
<reference evidence="16" key="1">
    <citation type="submission" date="2023-05" db="EMBL/GenBank/DDBJ databases">
        <title>Nepenthes gracilis genome sequencing.</title>
        <authorList>
            <person name="Fukushima K."/>
        </authorList>
    </citation>
    <scope>NUCLEOTIDE SEQUENCE</scope>
    <source>
        <strain evidence="16">SING2019-196</strain>
    </source>
</reference>
<feature type="compositionally biased region" description="Basic and acidic residues" evidence="13">
    <location>
        <begin position="1332"/>
        <end position="1350"/>
    </location>
</feature>
<evidence type="ECO:0000256" key="8">
    <source>
        <dbReference type="ARBA" id="ARBA00022801"/>
    </source>
</evidence>
<feature type="compositionally biased region" description="Polar residues" evidence="13">
    <location>
        <begin position="1320"/>
        <end position="1331"/>
    </location>
</feature>
<dbReference type="Pfam" id="PF00867">
    <property type="entry name" value="XPG_I"/>
    <property type="match status" value="1"/>
</dbReference>
<name>A0AAD3XKS3_NEPGR</name>
<organism evidence="16 17">
    <name type="scientific">Nepenthes gracilis</name>
    <name type="common">Slender pitcher plant</name>
    <dbReference type="NCBI Taxonomy" id="150966"/>
    <lineage>
        <taxon>Eukaryota</taxon>
        <taxon>Viridiplantae</taxon>
        <taxon>Streptophyta</taxon>
        <taxon>Embryophyta</taxon>
        <taxon>Tracheophyta</taxon>
        <taxon>Spermatophyta</taxon>
        <taxon>Magnoliopsida</taxon>
        <taxon>eudicotyledons</taxon>
        <taxon>Gunneridae</taxon>
        <taxon>Pentapetalae</taxon>
        <taxon>Caryophyllales</taxon>
        <taxon>Nepenthaceae</taxon>
        <taxon>Nepenthes</taxon>
    </lineage>
</organism>
<feature type="compositionally biased region" description="Basic residues" evidence="13">
    <location>
        <begin position="1300"/>
        <end position="1312"/>
    </location>
</feature>
<evidence type="ECO:0000313" key="17">
    <source>
        <dbReference type="Proteomes" id="UP001279734"/>
    </source>
</evidence>
<comment type="similarity">
    <text evidence="3">Belongs to the XPG/RAD2 endonuclease family. XPG subfamily.</text>
</comment>
<dbReference type="InterPro" id="IPR006085">
    <property type="entry name" value="XPG_DNA_repair_N"/>
</dbReference>
<keyword evidence="5" id="KW-0479">Metal-binding</keyword>
<dbReference type="GO" id="GO:0004520">
    <property type="term" value="F:DNA endonuclease activity"/>
    <property type="evidence" value="ECO:0007669"/>
    <property type="project" value="TreeGrafter"/>
</dbReference>
<dbReference type="InterPro" id="IPR001044">
    <property type="entry name" value="XPG/Rad2_eukaryotes"/>
</dbReference>
<keyword evidence="11" id="KW-0539">Nucleus</keyword>
<keyword evidence="12" id="KW-0175">Coiled coil</keyword>
<keyword evidence="17" id="KW-1185">Reference proteome</keyword>
<dbReference type="EMBL" id="BSYO01000007">
    <property type="protein sequence ID" value="GMH07966.1"/>
    <property type="molecule type" value="Genomic_DNA"/>
</dbReference>
<dbReference type="GO" id="GO:0016788">
    <property type="term" value="F:hydrolase activity, acting on ester bonds"/>
    <property type="evidence" value="ECO:0007669"/>
    <property type="project" value="InterPro"/>
</dbReference>
<evidence type="ECO:0000256" key="9">
    <source>
        <dbReference type="ARBA" id="ARBA00022842"/>
    </source>
</evidence>
<dbReference type="FunFam" id="3.40.50.1010:FF:000029">
    <property type="entry name" value="DNA repair protein UVH3"/>
    <property type="match status" value="1"/>
</dbReference>
<protein>
    <recommendedName>
        <fullName evidence="18">DNA repair protein UVH3</fullName>
    </recommendedName>
</protein>
<dbReference type="PROSITE" id="PS00842">
    <property type="entry name" value="XPG_2"/>
    <property type="match status" value="1"/>
</dbReference>
<evidence type="ECO:0000256" key="7">
    <source>
        <dbReference type="ARBA" id="ARBA00022763"/>
    </source>
</evidence>
<dbReference type="GO" id="GO:0005634">
    <property type="term" value="C:nucleus"/>
    <property type="evidence" value="ECO:0007669"/>
    <property type="project" value="UniProtKB-SubCell"/>
</dbReference>
<dbReference type="PANTHER" id="PTHR16171:SF7">
    <property type="entry name" value="DNA REPAIR PROTEIN RAD2"/>
    <property type="match status" value="1"/>
</dbReference>
<dbReference type="InterPro" id="IPR008918">
    <property type="entry name" value="HhH2"/>
</dbReference>
<dbReference type="Gene3D" id="3.40.50.1010">
    <property type="entry name" value="5'-nuclease"/>
    <property type="match status" value="2"/>
</dbReference>
<evidence type="ECO:0000256" key="13">
    <source>
        <dbReference type="SAM" id="MobiDB-lite"/>
    </source>
</evidence>
<dbReference type="InterPro" id="IPR006086">
    <property type="entry name" value="XPG-I_dom"/>
</dbReference>
<dbReference type="FunFam" id="1.10.150.20:FF:000050">
    <property type="entry name" value="DNA repair protein UVH3"/>
    <property type="match status" value="1"/>
</dbReference>
<evidence type="ECO:0000256" key="10">
    <source>
        <dbReference type="ARBA" id="ARBA00023204"/>
    </source>
</evidence>
<evidence type="ECO:0000259" key="14">
    <source>
        <dbReference type="SMART" id="SM00484"/>
    </source>
</evidence>
<feature type="compositionally biased region" description="Polar residues" evidence="13">
    <location>
        <begin position="189"/>
        <end position="199"/>
    </location>
</feature>
<evidence type="ECO:0000256" key="11">
    <source>
        <dbReference type="ARBA" id="ARBA00023242"/>
    </source>
</evidence>
<keyword evidence="4" id="KW-0540">Nuclease</keyword>
<keyword evidence="6" id="KW-0255">Endonuclease</keyword>
<dbReference type="FunFam" id="3.40.50.1010:FF:000031">
    <property type="entry name" value="DNA repair protein UVH3"/>
    <property type="match status" value="1"/>
</dbReference>
<dbReference type="PRINTS" id="PR00066">
    <property type="entry name" value="XRODRMPGMNTG"/>
</dbReference>
<dbReference type="InterPro" id="IPR036279">
    <property type="entry name" value="5-3_exonuclease_C_sf"/>
</dbReference>
<feature type="coiled-coil region" evidence="12">
    <location>
        <begin position="864"/>
        <end position="898"/>
    </location>
</feature>
<dbReference type="SMART" id="SM00279">
    <property type="entry name" value="HhH2"/>
    <property type="match status" value="1"/>
</dbReference>
<keyword evidence="8" id="KW-0378">Hydrolase</keyword>
<feature type="region of interest" description="Disordered" evidence="13">
    <location>
        <begin position="1222"/>
        <end position="1394"/>
    </location>
</feature>
<evidence type="ECO:0000256" key="3">
    <source>
        <dbReference type="ARBA" id="ARBA00005283"/>
    </source>
</evidence>
<dbReference type="CDD" id="cd09904">
    <property type="entry name" value="H3TH_XPG"/>
    <property type="match status" value="1"/>
</dbReference>
<comment type="subcellular location">
    <subcellularLocation>
        <location evidence="2">Nucleus</location>
    </subcellularLocation>
</comment>
<evidence type="ECO:0000256" key="4">
    <source>
        <dbReference type="ARBA" id="ARBA00022722"/>
    </source>
</evidence>
<comment type="cofactor">
    <cofactor evidence="1">
        <name>Mg(2+)</name>
        <dbReference type="ChEBI" id="CHEBI:18420"/>
    </cofactor>
</comment>
<dbReference type="InterPro" id="IPR019974">
    <property type="entry name" value="XPG_CS"/>
</dbReference>
<dbReference type="PROSITE" id="PS00841">
    <property type="entry name" value="XPG_1"/>
    <property type="match status" value="1"/>
</dbReference>
<feature type="domain" description="XPG N-terminal" evidence="15">
    <location>
        <begin position="1"/>
        <end position="98"/>
    </location>
</feature>
<evidence type="ECO:0000256" key="6">
    <source>
        <dbReference type="ARBA" id="ARBA00022759"/>
    </source>
</evidence>
<feature type="compositionally biased region" description="Basic and acidic residues" evidence="13">
    <location>
        <begin position="1266"/>
        <end position="1288"/>
    </location>
</feature>
<feature type="region of interest" description="Disordered" evidence="13">
    <location>
        <begin position="457"/>
        <end position="485"/>
    </location>
</feature>